<dbReference type="EMBL" id="NEVL01000004">
    <property type="protein sequence ID" value="OZI33198.1"/>
    <property type="molecule type" value="Genomic_DNA"/>
</dbReference>
<accession>A0A261S751</accession>
<evidence type="ECO:0000313" key="7">
    <source>
        <dbReference type="Proteomes" id="UP000217005"/>
    </source>
</evidence>
<protein>
    <submittedName>
        <fullName evidence="6">IclR family transcriptional regulator</fullName>
    </submittedName>
</protein>
<dbReference type="InterPro" id="IPR036388">
    <property type="entry name" value="WH-like_DNA-bd_sf"/>
</dbReference>
<dbReference type="InterPro" id="IPR029016">
    <property type="entry name" value="GAF-like_dom_sf"/>
</dbReference>
<dbReference type="InterPro" id="IPR050707">
    <property type="entry name" value="HTH_MetabolicPath_Reg"/>
</dbReference>
<dbReference type="SMART" id="SM00346">
    <property type="entry name" value="HTH_ICLR"/>
    <property type="match status" value="1"/>
</dbReference>
<gene>
    <name evidence="6" type="ORF">CEG14_20370</name>
</gene>
<dbReference type="PANTHER" id="PTHR30136">
    <property type="entry name" value="HELIX-TURN-HELIX TRANSCRIPTIONAL REGULATOR, ICLR FAMILY"/>
    <property type="match status" value="1"/>
</dbReference>
<dbReference type="OrthoDB" id="9807558at2"/>
<dbReference type="GO" id="GO:0003677">
    <property type="term" value="F:DNA binding"/>
    <property type="evidence" value="ECO:0007669"/>
    <property type="project" value="UniProtKB-KW"/>
</dbReference>
<comment type="caution">
    <text evidence="6">The sequence shown here is derived from an EMBL/GenBank/DDBJ whole genome shotgun (WGS) entry which is preliminary data.</text>
</comment>
<dbReference type="SUPFAM" id="SSF46785">
    <property type="entry name" value="Winged helix' DNA-binding domain"/>
    <property type="match status" value="1"/>
</dbReference>
<feature type="domain" description="HTH iclR-type" evidence="4">
    <location>
        <begin position="4"/>
        <end position="66"/>
    </location>
</feature>
<dbReference type="InterPro" id="IPR005471">
    <property type="entry name" value="Tscrpt_reg_IclR_N"/>
</dbReference>
<proteinExistence type="predicted"/>
<feature type="domain" description="IclR-ED" evidence="5">
    <location>
        <begin position="67"/>
        <end position="253"/>
    </location>
</feature>
<evidence type="ECO:0000259" key="4">
    <source>
        <dbReference type="PROSITE" id="PS51077"/>
    </source>
</evidence>
<evidence type="ECO:0000256" key="1">
    <source>
        <dbReference type="ARBA" id="ARBA00023015"/>
    </source>
</evidence>
<dbReference type="Pfam" id="PF09339">
    <property type="entry name" value="HTH_IclR"/>
    <property type="match status" value="1"/>
</dbReference>
<name>A0A261S751_9BORD</name>
<reference evidence="6 7" key="1">
    <citation type="submission" date="2017-05" db="EMBL/GenBank/DDBJ databases">
        <title>Complete and WGS of Bordetella genogroups.</title>
        <authorList>
            <person name="Spilker T."/>
            <person name="LiPuma J."/>
        </authorList>
    </citation>
    <scope>NUCLEOTIDE SEQUENCE [LARGE SCALE GENOMIC DNA]</scope>
    <source>
        <strain evidence="6 7">AU17610</strain>
    </source>
</reference>
<dbReference type="PROSITE" id="PS51078">
    <property type="entry name" value="ICLR_ED"/>
    <property type="match status" value="1"/>
</dbReference>
<dbReference type="Gene3D" id="1.10.10.10">
    <property type="entry name" value="Winged helix-like DNA-binding domain superfamily/Winged helix DNA-binding domain"/>
    <property type="match status" value="1"/>
</dbReference>
<organism evidence="6 7">
    <name type="scientific">Bordetella genomosp. 1</name>
    <dbReference type="NCBI Taxonomy" id="1395607"/>
    <lineage>
        <taxon>Bacteria</taxon>
        <taxon>Pseudomonadati</taxon>
        <taxon>Pseudomonadota</taxon>
        <taxon>Betaproteobacteria</taxon>
        <taxon>Burkholderiales</taxon>
        <taxon>Alcaligenaceae</taxon>
        <taxon>Bordetella</taxon>
    </lineage>
</organism>
<evidence type="ECO:0000256" key="3">
    <source>
        <dbReference type="ARBA" id="ARBA00023163"/>
    </source>
</evidence>
<dbReference type="GO" id="GO:0045892">
    <property type="term" value="P:negative regulation of DNA-templated transcription"/>
    <property type="evidence" value="ECO:0007669"/>
    <property type="project" value="TreeGrafter"/>
</dbReference>
<dbReference type="RefSeq" id="WP_094828193.1">
    <property type="nucleotide sequence ID" value="NZ_NEVL01000004.1"/>
</dbReference>
<keyword evidence="2" id="KW-0238">DNA-binding</keyword>
<dbReference type="GO" id="GO:0003700">
    <property type="term" value="F:DNA-binding transcription factor activity"/>
    <property type="evidence" value="ECO:0007669"/>
    <property type="project" value="TreeGrafter"/>
</dbReference>
<evidence type="ECO:0000313" key="6">
    <source>
        <dbReference type="EMBL" id="OZI33198.1"/>
    </source>
</evidence>
<dbReference type="InterPro" id="IPR036390">
    <property type="entry name" value="WH_DNA-bd_sf"/>
</dbReference>
<keyword evidence="1" id="KW-0805">Transcription regulation</keyword>
<dbReference type="SUPFAM" id="SSF55781">
    <property type="entry name" value="GAF domain-like"/>
    <property type="match status" value="1"/>
</dbReference>
<dbReference type="PROSITE" id="PS51077">
    <property type="entry name" value="HTH_ICLR"/>
    <property type="match status" value="1"/>
</dbReference>
<evidence type="ECO:0000259" key="5">
    <source>
        <dbReference type="PROSITE" id="PS51078"/>
    </source>
</evidence>
<dbReference type="Pfam" id="PF01614">
    <property type="entry name" value="IclR_C"/>
    <property type="match status" value="1"/>
</dbReference>
<keyword evidence="3" id="KW-0804">Transcription</keyword>
<sequence length="253" mass="27581">MKGPQTVIRALTLLRYIAGIHPHGIAIGALADMAELDRATAYRLVSSLVEFGLVTRDPSKNYRLGIEAMQLGLAAMRSAPIIDRVRPVMQRLARRTDDTVFLVVRNGDYGHCVHCEEGSYPVKALVLQVGGMRVLGIGSAGVTLLSTLPDNEVDALYQRHLEEFKPRGPSVSKLKKLLEDTRRRGYADTNDLVTDGVSGVGMRFEIATGSQAAISVAAIKGRMTSERKIWIAQLIAEELRASDFTPTLPADPT</sequence>
<dbReference type="Gene3D" id="3.30.450.40">
    <property type="match status" value="1"/>
</dbReference>
<dbReference type="InterPro" id="IPR014757">
    <property type="entry name" value="Tscrpt_reg_IclR_C"/>
</dbReference>
<dbReference type="PANTHER" id="PTHR30136:SF35">
    <property type="entry name" value="HTH-TYPE TRANSCRIPTIONAL REGULATOR RV1719"/>
    <property type="match status" value="1"/>
</dbReference>
<dbReference type="AlphaFoldDB" id="A0A261S751"/>
<evidence type="ECO:0000256" key="2">
    <source>
        <dbReference type="ARBA" id="ARBA00023125"/>
    </source>
</evidence>
<dbReference type="Proteomes" id="UP000217005">
    <property type="component" value="Unassembled WGS sequence"/>
</dbReference>